<dbReference type="PANTHER" id="PTHR30146">
    <property type="entry name" value="LACI-RELATED TRANSCRIPTIONAL REPRESSOR"/>
    <property type="match status" value="1"/>
</dbReference>
<keyword evidence="2" id="KW-0238">DNA-binding</keyword>
<feature type="domain" description="HTH lacI-type" evidence="4">
    <location>
        <begin position="3"/>
        <end position="57"/>
    </location>
</feature>
<dbReference type="SUPFAM" id="SSF47413">
    <property type="entry name" value="lambda repressor-like DNA-binding domains"/>
    <property type="match status" value="1"/>
</dbReference>
<organism evidence="5 6">
    <name type="scientific">Jeotgalibacillus proteolyticus</name>
    <dbReference type="NCBI Taxonomy" id="2082395"/>
    <lineage>
        <taxon>Bacteria</taxon>
        <taxon>Bacillati</taxon>
        <taxon>Bacillota</taxon>
        <taxon>Bacilli</taxon>
        <taxon>Bacillales</taxon>
        <taxon>Caryophanaceae</taxon>
        <taxon>Jeotgalibacillus</taxon>
    </lineage>
</organism>
<dbReference type="GO" id="GO:0000976">
    <property type="term" value="F:transcription cis-regulatory region binding"/>
    <property type="evidence" value="ECO:0007669"/>
    <property type="project" value="TreeGrafter"/>
</dbReference>
<evidence type="ECO:0000313" key="5">
    <source>
        <dbReference type="EMBL" id="PPA69925.1"/>
    </source>
</evidence>
<proteinExistence type="predicted"/>
<dbReference type="Gene3D" id="3.40.50.2300">
    <property type="match status" value="2"/>
</dbReference>
<dbReference type="PROSITE" id="PS00356">
    <property type="entry name" value="HTH_LACI_1"/>
    <property type="match status" value="1"/>
</dbReference>
<dbReference type="Gene3D" id="1.10.260.40">
    <property type="entry name" value="lambda repressor-like DNA-binding domains"/>
    <property type="match status" value="1"/>
</dbReference>
<keyword evidence="3" id="KW-0804">Transcription</keyword>
<keyword evidence="6" id="KW-1185">Reference proteome</keyword>
<dbReference type="InterPro" id="IPR028082">
    <property type="entry name" value="Peripla_BP_I"/>
</dbReference>
<evidence type="ECO:0000256" key="2">
    <source>
        <dbReference type="ARBA" id="ARBA00023125"/>
    </source>
</evidence>
<dbReference type="InterPro" id="IPR046335">
    <property type="entry name" value="LacI/GalR-like_sensor"/>
</dbReference>
<dbReference type="SUPFAM" id="SSF53822">
    <property type="entry name" value="Periplasmic binding protein-like I"/>
    <property type="match status" value="1"/>
</dbReference>
<sequence length="327" mass="36248">MSVTIKDIARAAGVSYSTVSKALRNSPLVKEPTRKHIKKIADQLGYQPNAAARSLVSKKSHTIGIVWPTIERAAHSSLITSMNNRLEQLSYTSLISINEMEFAINVFNRYRVDAVLVFDDGSNQGLSPSKVPVVSYGIAESSPFVPTVDVQRRKAIYLAAEYLHSIGHTKISYFGVMDTPDVMQREKAKGFDLAVEKFKLEAFPTLHVPVSSLESYEGYLAAKKLMQQEVKPTAIISSSHDLTKGILRAFQELNVSVPEDMSFISYDTIPEVNELEVPISTVGVPLEIITEKLTEALMDVVVEHDSKENIIYLEPGLSLRNSCKPFT</sequence>
<gene>
    <name evidence="5" type="ORF">C4B60_15485</name>
</gene>
<dbReference type="Pfam" id="PF13377">
    <property type="entry name" value="Peripla_BP_3"/>
    <property type="match status" value="1"/>
</dbReference>
<keyword evidence="1" id="KW-0805">Transcription regulation</keyword>
<dbReference type="AlphaFoldDB" id="A0A2S5GAH7"/>
<name>A0A2S5GAH7_9BACL</name>
<dbReference type="RefSeq" id="WP_104058918.1">
    <property type="nucleotide sequence ID" value="NZ_PREZ01000005.1"/>
</dbReference>
<accession>A0A2S5GAH7</accession>
<comment type="caution">
    <text evidence="5">The sequence shown here is derived from an EMBL/GenBank/DDBJ whole genome shotgun (WGS) entry which is preliminary data.</text>
</comment>
<dbReference type="Pfam" id="PF00356">
    <property type="entry name" value="LacI"/>
    <property type="match status" value="1"/>
</dbReference>
<reference evidence="5 6" key="1">
    <citation type="submission" date="2018-02" db="EMBL/GenBank/DDBJ databases">
        <title>Jeotgalibacillus proteolyticum sp. nov. a protease producing bacterium isolated from ocean sediments of Laizhou Bay.</title>
        <authorList>
            <person name="Li Y."/>
        </authorList>
    </citation>
    <scope>NUCLEOTIDE SEQUENCE [LARGE SCALE GENOMIC DNA]</scope>
    <source>
        <strain evidence="5 6">22-7</strain>
    </source>
</reference>
<dbReference type="EMBL" id="PREZ01000005">
    <property type="protein sequence ID" value="PPA69925.1"/>
    <property type="molecule type" value="Genomic_DNA"/>
</dbReference>
<dbReference type="OrthoDB" id="2528004at2"/>
<protein>
    <submittedName>
        <fullName evidence="5">Transcriptional regulator</fullName>
    </submittedName>
</protein>
<evidence type="ECO:0000256" key="1">
    <source>
        <dbReference type="ARBA" id="ARBA00023015"/>
    </source>
</evidence>
<evidence type="ECO:0000313" key="6">
    <source>
        <dbReference type="Proteomes" id="UP000239047"/>
    </source>
</evidence>
<dbReference type="GO" id="GO:0003700">
    <property type="term" value="F:DNA-binding transcription factor activity"/>
    <property type="evidence" value="ECO:0007669"/>
    <property type="project" value="TreeGrafter"/>
</dbReference>
<evidence type="ECO:0000259" key="4">
    <source>
        <dbReference type="PROSITE" id="PS50932"/>
    </source>
</evidence>
<dbReference type="InterPro" id="IPR000843">
    <property type="entry name" value="HTH_LacI"/>
</dbReference>
<dbReference type="Proteomes" id="UP000239047">
    <property type="component" value="Unassembled WGS sequence"/>
</dbReference>
<dbReference type="CDD" id="cd01392">
    <property type="entry name" value="HTH_LacI"/>
    <property type="match status" value="1"/>
</dbReference>
<dbReference type="PROSITE" id="PS50932">
    <property type="entry name" value="HTH_LACI_2"/>
    <property type="match status" value="1"/>
</dbReference>
<dbReference type="SMART" id="SM00354">
    <property type="entry name" value="HTH_LACI"/>
    <property type="match status" value="1"/>
</dbReference>
<dbReference type="InterPro" id="IPR010982">
    <property type="entry name" value="Lambda_DNA-bd_dom_sf"/>
</dbReference>
<evidence type="ECO:0000256" key="3">
    <source>
        <dbReference type="ARBA" id="ARBA00023163"/>
    </source>
</evidence>
<dbReference type="PANTHER" id="PTHR30146:SF109">
    <property type="entry name" value="HTH-TYPE TRANSCRIPTIONAL REGULATOR GALS"/>
    <property type="match status" value="1"/>
</dbReference>